<keyword evidence="3" id="KW-1185">Reference proteome</keyword>
<evidence type="ECO:0000256" key="1">
    <source>
        <dbReference type="SAM" id="MobiDB-lite"/>
    </source>
</evidence>
<name>A0A9J6HBG3_HAELO</name>
<accession>A0A9J6HBG3</accession>
<gene>
    <name evidence="2" type="ORF">HPB48_026185</name>
</gene>
<feature type="region of interest" description="Disordered" evidence="1">
    <location>
        <begin position="212"/>
        <end position="236"/>
    </location>
</feature>
<dbReference type="AlphaFoldDB" id="A0A9J6HBG3"/>
<organism evidence="2 3">
    <name type="scientific">Haemaphysalis longicornis</name>
    <name type="common">Bush tick</name>
    <dbReference type="NCBI Taxonomy" id="44386"/>
    <lineage>
        <taxon>Eukaryota</taxon>
        <taxon>Metazoa</taxon>
        <taxon>Ecdysozoa</taxon>
        <taxon>Arthropoda</taxon>
        <taxon>Chelicerata</taxon>
        <taxon>Arachnida</taxon>
        <taxon>Acari</taxon>
        <taxon>Parasitiformes</taxon>
        <taxon>Ixodida</taxon>
        <taxon>Ixodoidea</taxon>
        <taxon>Ixodidae</taxon>
        <taxon>Haemaphysalinae</taxon>
        <taxon>Haemaphysalis</taxon>
    </lineage>
</organism>
<proteinExistence type="predicted"/>
<dbReference type="EMBL" id="JABSTR010001777">
    <property type="protein sequence ID" value="KAH9384192.1"/>
    <property type="molecule type" value="Genomic_DNA"/>
</dbReference>
<sequence>MNPYLHPERRQAPVLQLTKTLRQQSNVWYTDATPFAQRPSCCAVDYNYPETIFTASTVPTPNIAAAEECAIALAIVRITASGTPGTIVPNSQDANRTISNGLGSPYTLQVIRTISDMHPLPQINLIWAPDMLGWMAMRRHTIGLVNARTRTQSIDPSLPTCTATRSSHTATLFTTTAKVFNNILTSPSSLPNNRLPHSDSYKRIRALTQNSSAAYTQRPIPTNVQDARLIKPHSHT</sequence>
<evidence type="ECO:0000313" key="2">
    <source>
        <dbReference type="EMBL" id="KAH9384192.1"/>
    </source>
</evidence>
<evidence type="ECO:0000313" key="3">
    <source>
        <dbReference type="Proteomes" id="UP000821853"/>
    </source>
</evidence>
<comment type="caution">
    <text evidence="2">The sequence shown here is derived from an EMBL/GenBank/DDBJ whole genome shotgun (WGS) entry which is preliminary data.</text>
</comment>
<dbReference type="Proteomes" id="UP000821853">
    <property type="component" value="Unassembled WGS sequence"/>
</dbReference>
<feature type="compositionally biased region" description="Polar residues" evidence="1">
    <location>
        <begin position="212"/>
        <end position="225"/>
    </location>
</feature>
<protein>
    <submittedName>
        <fullName evidence="2">Uncharacterized protein</fullName>
    </submittedName>
</protein>
<reference evidence="2 3" key="1">
    <citation type="journal article" date="2020" name="Cell">
        <title>Large-Scale Comparative Analyses of Tick Genomes Elucidate Their Genetic Diversity and Vector Capacities.</title>
        <authorList>
            <consortium name="Tick Genome and Microbiome Consortium (TIGMIC)"/>
            <person name="Jia N."/>
            <person name="Wang J."/>
            <person name="Shi W."/>
            <person name="Du L."/>
            <person name="Sun Y."/>
            <person name="Zhan W."/>
            <person name="Jiang J.F."/>
            <person name="Wang Q."/>
            <person name="Zhang B."/>
            <person name="Ji P."/>
            <person name="Bell-Sakyi L."/>
            <person name="Cui X.M."/>
            <person name="Yuan T.T."/>
            <person name="Jiang B.G."/>
            <person name="Yang W.F."/>
            <person name="Lam T.T."/>
            <person name="Chang Q.C."/>
            <person name="Ding S.J."/>
            <person name="Wang X.J."/>
            <person name="Zhu J.G."/>
            <person name="Ruan X.D."/>
            <person name="Zhao L."/>
            <person name="Wei J.T."/>
            <person name="Ye R.Z."/>
            <person name="Que T.C."/>
            <person name="Du C.H."/>
            <person name="Zhou Y.H."/>
            <person name="Cheng J.X."/>
            <person name="Dai P.F."/>
            <person name="Guo W.B."/>
            <person name="Han X.H."/>
            <person name="Huang E.J."/>
            <person name="Li L.F."/>
            <person name="Wei W."/>
            <person name="Gao Y.C."/>
            <person name="Liu J.Z."/>
            <person name="Shao H.Z."/>
            <person name="Wang X."/>
            <person name="Wang C.C."/>
            <person name="Yang T.C."/>
            <person name="Huo Q.B."/>
            <person name="Li W."/>
            <person name="Chen H.Y."/>
            <person name="Chen S.E."/>
            <person name="Zhou L.G."/>
            <person name="Ni X.B."/>
            <person name="Tian J.H."/>
            <person name="Sheng Y."/>
            <person name="Liu T."/>
            <person name="Pan Y.S."/>
            <person name="Xia L.Y."/>
            <person name="Li J."/>
            <person name="Zhao F."/>
            <person name="Cao W.C."/>
        </authorList>
    </citation>
    <scope>NUCLEOTIDE SEQUENCE [LARGE SCALE GENOMIC DNA]</scope>
    <source>
        <strain evidence="2">HaeL-2018</strain>
    </source>
</reference>
<dbReference type="VEuPathDB" id="VectorBase:HLOH_065382"/>